<accession>A0A1H9CZF4</accession>
<organism evidence="7 8">
    <name type="scientific">Ectothiorhodospira magna</name>
    <dbReference type="NCBI Taxonomy" id="867345"/>
    <lineage>
        <taxon>Bacteria</taxon>
        <taxon>Pseudomonadati</taxon>
        <taxon>Pseudomonadota</taxon>
        <taxon>Gammaproteobacteria</taxon>
        <taxon>Chromatiales</taxon>
        <taxon>Ectothiorhodospiraceae</taxon>
        <taxon>Ectothiorhodospira</taxon>
    </lineage>
</organism>
<keyword evidence="8" id="KW-1185">Reference proteome</keyword>
<evidence type="ECO:0000256" key="3">
    <source>
        <dbReference type="ARBA" id="ARBA00022989"/>
    </source>
</evidence>
<feature type="domain" description="NnrU" evidence="6">
    <location>
        <begin position="4"/>
        <end position="188"/>
    </location>
</feature>
<reference evidence="7 8" key="1">
    <citation type="submission" date="2016-10" db="EMBL/GenBank/DDBJ databases">
        <authorList>
            <person name="de Groot N.N."/>
        </authorList>
    </citation>
    <scope>NUCLEOTIDE SEQUENCE [LARGE SCALE GENOMIC DNA]</scope>
    <source>
        <strain evidence="7 8">B7-7</strain>
    </source>
</reference>
<evidence type="ECO:0000256" key="4">
    <source>
        <dbReference type="ARBA" id="ARBA00023136"/>
    </source>
</evidence>
<evidence type="ECO:0000256" key="5">
    <source>
        <dbReference type="SAM" id="Phobius"/>
    </source>
</evidence>
<comment type="subcellular location">
    <subcellularLocation>
        <location evidence="1">Membrane</location>
        <topology evidence="1">Multi-pass membrane protein</topology>
    </subcellularLocation>
</comment>
<evidence type="ECO:0000313" key="8">
    <source>
        <dbReference type="Proteomes" id="UP000199496"/>
    </source>
</evidence>
<evidence type="ECO:0000313" key="7">
    <source>
        <dbReference type="EMBL" id="SEQ05933.1"/>
    </source>
</evidence>
<dbReference type="GO" id="GO:0016020">
    <property type="term" value="C:membrane"/>
    <property type="evidence" value="ECO:0007669"/>
    <property type="project" value="UniProtKB-SubCell"/>
</dbReference>
<protein>
    <submittedName>
        <fullName evidence="7">Uncharacterized membrane protein</fullName>
    </submittedName>
</protein>
<dbReference type="EMBL" id="FOFO01000015">
    <property type="protein sequence ID" value="SEQ05933.1"/>
    <property type="molecule type" value="Genomic_DNA"/>
</dbReference>
<gene>
    <name evidence="7" type="ORF">SAMN05421693_11549</name>
</gene>
<feature type="transmembrane region" description="Helical" evidence="5">
    <location>
        <begin position="112"/>
        <end position="140"/>
    </location>
</feature>
<evidence type="ECO:0000256" key="1">
    <source>
        <dbReference type="ARBA" id="ARBA00004141"/>
    </source>
</evidence>
<dbReference type="AlphaFoldDB" id="A0A1H9CZF4"/>
<evidence type="ECO:0000259" key="6">
    <source>
        <dbReference type="Pfam" id="PF07298"/>
    </source>
</evidence>
<feature type="transmembrane region" description="Helical" evidence="5">
    <location>
        <begin position="161"/>
        <end position="180"/>
    </location>
</feature>
<feature type="transmembrane region" description="Helical" evidence="5">
    <location>
        <begin position="38"/>
        <end position="58"/>
    </location>
</feature>
<feature type="transmembrane region" description="Helical" evidence="5">
    <location>
        <begin position="70"/>
        <end position="92"/>
    </location>
</feature>
<keyword evidence="4 5" id="KW-0472">Membrane</keyword>
<dbReference type="Proteomes" id="UP000199496">
    <property type="component" value="Unassembled WGS sequence"/>
</dbReference>
<dbReference type="Pfam" id="PF07298">
    <property type="entry name" value="NnrU"/>
    <property type="match status" value="1"/>
</dbReference>
<keyword evidence="3 5" id="KW-1133">Transmembrane helix</keyword>
<evidence type="ECO:0000256" key="2">
    <source>
        <dbReference type="ARBA" id="ARBA00022692"/>
    </source>
</evidence>
<sequence length="190" mass="20795">MTVVLVLGLMMFLGVHSLRIFADDWRSARIAQWGEKGWMAFAGAVSLVGFILIIWGYAQAGPIHVWSPPAWLHHVTALLSLLSLIILAAAFVPNNHIKAAVKHPMVIAVKTWAAGHLLYNGMLADILLFGGFLVWSVLCFRSLRQRDQAQGFVPVAANIKGTAVTVVAGLIGYLAFAFFLHEWLIGVPVR</sequence>
<name>A0A1H9CZF4_9GAMM</name>
<keyword evidence="2 5" id="KW-0812">Transmembrane</keyword>
<dbReference type="InterPro" id="IPR009915">
    <property type="entry name" value="NnrU_dom"/>
</dbReference>
<proteinExistence type="predicted"/>
<dbReference type="STRING" id="867345.SAMN05421693_11549"/>
<dbReference type="RefSeq" id="WP_238375907.1">
    <property type="nucleotide sequence ID" value="NZ_FOFO01000015.1"/>
</dbReference>